<keyword evidence="1" id="KW-0880">Kelch repeat</keyword>
<organism evidence="2 3">
    <name type="scientific">Rotaria magnacalcarata</name>
    <dbReference type="NCBI Taxonomy" id="392030"/>
    <lineage>
        <taxon>Eukaryota</taxon>
        <taxon>Metazoa</taxon>
        <taxon>Spiralia</taxon>
        <taxon>Gnathifera</taxon>
        <taxon>Rotifera</taxon>
        <taxon>Eurotatoria</taxon>
        <taxon>Bdelloidea</taxon>
        <taxon>Philodinida</taxon>
        <taxon>Philodinidae</taxon>
        <taxon>Rotaria</taxon>
    </lineage>
</organism>
<reference evidence="2" key="1">
    <citation type="submission" date="2021-02" db="EMBL/GenBank/DDBJ databases">
        <authorList>
            <person name="Nowell W R."/>
        </authorList>
    </citation>
    <scope>NUCLEOTIDE SEQUENCE</scope>
</reference>
<sequence length="146" mass="16245">MNVLLLCSINSNECLVAVGGVYGDKGNFYATHPCSTAIEVYNIEKDQWRTLECTDLPILKWPGACVAENVAFVIGGKHTDGLNHRLSENSYMVDLETGHVAICAPPLTVRFNPTVFYQNKRLILFGGEDDKYRLAPCIEIYDTLTN</sequence>
<dbReference type="Pfam" id="PF01344">
    <property type="entry name" value="Kelch_1"/>
    <property type="match status" value="1"/>
</dbReference>
<dbReference type="SUPFAM" id="SSF117281">
    <property type="entry name" value="Kelch motif"/>
    <property type="match status" value="1"/>
</dbReference>
<feature type="non-terminal residue" evidence="2">
    <location>
        <position position="1"/>
    </location>
</feature>
<dbReference type="Proteomes" id="UP000663866">
    <property type="component" value="Unassembled WGS sequence"/>
</dbReference>
<dbReference type="InterPro" id="IPR015915">
    <property type="entry name" value="Kelch-typ_b-propeller"/>
</dbReference>
<evidence type="ECO:0000313" key="3">
    <source>
        <dbReference type="Proteomes" id="UP000663866"/>
    </source>
</evidence>
<accession>A0A820S166</accession>
<protein>
    <submittedName>
        <fullName evidence="2">Uncharacterized protein</fullName>
    </submittedName>
</protein>
<comment type="caution">
    <text evidence="2">The sequence shown here is derived from an EMBL/GenBank/DDBJ whole genome shotgun (WGS) entry which is preliminary data.</text>
</comment>
<dbReference type="EMBL" id="CAJOBG010045472">
    <property type="protein sequence ID" value="CAF4444457.1"/>
    <property type="molecule type" value="Genomic_DNA"/>
</dbReference>
<dbReference type="Gene3D" id="2.120.10.80">
    <property type="entry name" value="Kelch-type beta propeller"/>
    <property type="match status" value="1"/>
</dbReference>
<keyword evidence="3" id="KW-1185">Reference proteome</keyword>
<dbReference type="InterPro" id="IPR006652">
    <property type="entry name" value="Kelch_1"/>
</dbReference>
<evidence type="ECO:0000256" key="1">
    <source>
        <dbReference type="ARBA" id="ARBA00022441"/>
    </source>
</evidence>
<proteinExistence type="predicted"/>
<evidence type="ECO:0000313" key="2">
    <source>
        <dbReference type="EMBL" id="CAF4444457.1"/>
    </source>
</evidence>
<name>A0A820S166_9BILA</name>
<dbReference type="AlphaFoldDB" id="A0A820S166"/>
<gene>
    <name evidence="2" type="ORF">OVN521_LOCUS37501</name>
</gene>